<evidence type="ECO:0000256" key="3">
    <source>
        <dbReference type="ARBA" id="ARBA00022448"/>
    </source>
</evidence>
<gene>
    <name evidence="9" type="primary">azlC</name>
    <name evidence="9" type="ORF">HMPREF0444_0184</name>
</gene>
<evidence type="ECO:0000256" key="2">
    <source>
        <dbReference type="ARBA" id="ARBA00010735"/>
    </source>
</evidence>
<name>C8NE39_9LACT</name>
<dbReference type="PANTHER" id="PTHR34979:SF1">
    <property type="entry name" value="INNER MEMBRANE PROTEIN YGAZ"/>
    <property type="match status" value="1"/>
</dbReference>
<feature type="transmembrane region" description="Helical" evidence="8">
    <location>
        <begin position="152"/>
        <end position="169"/>
    </location>
</feature>
<comment type="subcellular location">
    <subcellularLocation>
        <location evidence="1">Cell membrane</location>
        <topology evidence="1">Multi-pass membrane protein</topology>
    </subcellularLocation>
</comment>
<evidence type="ECO:0000256" key="7">
    <source>
        <dbReference type="ARBA" id="ARBA00023136"/>
    </source>
</evidence>
<evidence type="ECO:0000256" key="5">
    <source>
        <dbReference type="ARBA" id="ARBA00022692"/>
    </source>
</evidence>
<evidence type="ECO:0000313" key="10">
    <source>
        <dbReference type="Proteomes" id="UP000005926"/>
    </source>
</evidence>
<dbReference type="GO" id="GO:1903785">
    <property type="term" value="P:L-valine transmembrane transport"/>
    <property type="evidence" value="ECO:0007669"/>
    <property type="project" value="TreeGrafter"/>
</dbReference>
<protein>
    <submittedName>
        <fullName evidence="9">Putative azaleucine resistance protein AzlC</fullName>
    </submittedName>
</protein>
<accession>C8NE39</accession>
<dbReference type="InterPro" id="IPR011606">
    <property type="entry name" value="Brnchd-chn_aa_trnsp_permease"/>
</dbReference>
<dbReference type="PANTHER" id="PTHR34979">
    <property type="entry name" value="INNER MEMBRANE PROTEIN YGAZ"/>
    <property type="match status" value="1"/>
</dbReference>
<evidence type="ECO:0000256" key="1">
    <source>
        <dbReference type="ARBA" id="ARBA00004651"/>
    </source>
</evidence>
<dbReference type="GO" id="GO:0005886">
    <property type="term" value="C:plasma membrane"/>
    <property type="evidence" value="ECO:0007669"/>
    <property type="project" value="UniProtKB-SubCell"/>
</dbReference>
<dbReference type="Pfam" id="PF03591">
    <property type="entry name" value="AzlC"/>
    <property type="match status" value="1"/>
</dbReference>
<proteinExistence type="inferred from homology"/>
<dbReference type="AlphaFoldDB" id="C8NE39"/>
<evidence type="ECO:0000256" key="4">
    <source>
        <dbReference type="ARBA" id="ARBA00022475"/>
    </source>
</evidence>
<evidence type="ECO:0000256" key="6">
    <source>
        <dbReference type="ARBA" id="ARBA00022989"/>
    </source>
</evidence>
<sequence>MQFALVSFMSAGMSFWMIALMTLFINARMLFYGVGFIEEFKKLGWKAFYLIFALSDETFSLLVGMKQTKTDTDENVMVYVGLLNHFYWVFGTVIGVVIGEFLPFSTKGIDFSMTALFVVILVNQLKKADRYFPFIIGGVSAIFWLILVGKQYFLVCALATTMIGLISIFEREKLQMKEEENE</sequence>
<organism evidence="9 10">
    <name type="scientific">Granulicatella adiacens ATCC 49175</name>
    <dbReference type="NCBI Taxonomy" id="638301"/>
    <lineage>
        <taxon>Bacteria</taxon>
        <taxon>Bacillati</taxon>
        <taxon>Bacillota</taxon>
        <taxon>Bacilli</taxon>
        <taxon>Lactobacillales</taxon>
        <taxon>Carnobacteriaceae</taxon>
        <taxon>Granulicatella</taxon>
    </lineage>
</organism>
<feature type="transmembrane region" description="Helical" evidence="8">
    <location>
        <begin position="76"/>
        <end position="98"/>
    </location>
</feature>
<dbReference type="HOGENOM" id="CLU_065777_4_0_9"/>
<comment type="caution">
    <text evidence="9">The sequence shown here is derived from an EMBL/GenBank/DDBJ whole genome shotgun (WGS) entry which is preliminary data.</text>
</comment>
<dbReference type="eggNOG" id="COG1296">
    <property type="taxonomic scope" value="Bacteria"/>
</dbReference>
<evidence type="ECO:0000313" key="9">
    <source>
        <dbReference type="EMBL" id="EEW37940.1"/>
    </source>
</evidence>
<keyword evidence="6 8" id="KW-1133">Transmembrane helix</keyword>
<feature type="transmembrane region" description="Helical" evidence="8">
    <location>
        <begin position="130"/>
        <end position="146"/>
    </location>
</feature>
<keyword evidence="4" id="KW-1003">Cell membrane</keyword>
<dbReference type="STRING" id="638301.HMPREF0444_0184"/>
<reference evidence="9 10" key="1">
    <citation type="submission" date="2009-08" db="EMBL/GenBank/DDBJ databases">
        <authorList>
            <person name="Muzny D."/>
            <person name="Qin X."/>
            <person name="Deng J."/>
            <person name="Jiang H."/>
            <person name="Liu Y."/>
            <person name="Qu J."/>
            <person name="Song X.-Z."/>
            <person name="Zhang L."/>
            <person name="Thornton R."/>
            <person name="Coyle M."/>
            <person name="Francisco L."/>
            <person name="Jackson L."/>
            <person name="Javaid M."/>
            <person name="Korchina V."/>
            <person name="Kovar C."/>
            <person name="Mata R."/>
            <person name="Mathew T."/>
            <person name="Ngo R."/>
            <person name="Nguyen L."/>
            <person name="Nguyen N."/>
            <person name="Okwuonu G."/>
            <person name="Ongeri F."/>
            <person name="Pham C."/>
            <person name="Simmons D."/>
            <person name="Wilczek-Boney K."/>
            <person name="Hale W."/>
            <person name="Jakkamsetti A."/>
            <person name="Pham P."/>
            <person name="Ruth R."/>
            <person name="San Lucas F."/>
            <person name="Warren J."/>
            <person name="Zhang J."/>
            <person name="Zhao Z."/>
            <person name="Zhou C."/>
            <person name="Zhu D."/>
            <person name="Lee S."/>
            <person name="Bess C."/>
            <person name="Blankenburg K."/>
            <person name="Forbes L."/>
            <person name="Fu Q."/>
            <person name="Gubbala S."/>
            <person name="Hirani K."/>
            <person name="Jayaseelan J.C."/>
            <person name="Lara F."/>
            <person name="Munidasa M."/>
            <person name="Palculict T."/>
            <person name="Patil S."/>
            <person name="Pu L.-L."/>
            <person name="Saada N."/>
            <person name="Tang L."/>
            <person name="Weissenberger G."/>
            <person name="Zhu Y."/>
            <person name="Hemphill L."/>
            <person name="Shang Y."/>
            <person name="Youmans B."/>
            <person name="Ayvaz T."/>
            <person name="Ross M."/>
            <person name="Santibanez J."/>
            <person name="Aqrawi P."/>
            <person name="Gross S."/>
            <person name="Joshi V."/>
            <person name="Fowler G."/>
            <person name="Nazareth L."/>
            <person name="Reid J."/>
            <person name="Worley K."/>
            <person name="Petrosino J."/>
            <person name="Highlander S."/>
            <person name="Gibbs R."/>
        </authorList>
    </citation>
    <scope>NUCLEOTIDE SEQUENCE [LARGE SCALE GENOMIC DNA]</scope>
    <source>
        <strain evidence="9 10">ATCC 49175</strain>
    </source>
</reference>
<feature type="transmembrane region" description="Helical" evidence="8">
    <location>
        <begin position="12"/>
        <end position="35"/>
    </location>
</feature>
<feature type="transmembrane region" description="Helical" evidence="8">
    <location>
        <begin position="104"/>
        <end position="123"/>
    </location>
</feature>
<keyword evidence="10" id="KW-1185">Reference proteome</keyword>
<dbReference type="Proteomes" id="UP000005926">
    <property type="component" value="Unassembled WGS sequence"/>
</dbReference>
<evidence type="ECO:0000256" key="8">
    <source>
        <dbReference type="SAM" id="Phobius"/>
    </source>
</evidence>
<keyword evidence="5 8" id="KW-0812">Transmembrane</keyword>
<keyword evidence="7 8" id="KW-0472">Membrane</keyword>
<comment type="similarity">
    <text evidence="2">Belongs to the AzlC family.</text>
</comment>
<keyword evidence="3" id="KW-0813">Transport</keyword>
<dbReference type="EMBL" id="ACKZ01000008">
    <property type="protein sequence ID" value="EEW37940.1"/>
    <property type="molecule type" value="Genomic_DNA"/>
</dbReference>